<proteinExistence type="predicted"/>
<evidence type="ECO:0000313" key="2">
    <source>
        <dbReference type="Proteomes" id="UP000192247"/>
    </source>
</evidence>
<accession>A0A1V9XJ55</accession>
<keyword evidence="2" id="KW-1185">Reference proteome</keyword>
<reference evidence="1 2" key="1">
    <citation type="journal article" date="2017" name="Gigascience">
        <title>Draft genome of the honey bee ectoparasitic mite, Tropilaelaps mercedesae, is shaped by the parasitic life history.</title>
        <authorList>
            <person name="Dong X."/>
            <person name="Armstrong S.D."/>
            <person name="Xia D."/>
            <person name="Makepeace B.L."/>
            <person name="Darby A.C."/>
            <person name="Kadowaki T."/>
        </authorList>
    </citation>
    <scope>NUCLEOTIDE SEQUENCE [LARGE SCALE GENOMIC DNA]</scope>
    <source>
        <strain evidence="1">Wuxi-XJTLU</strain>
    </source>
</reference>
<sequence>MPYVNLLTGTFLTVNNSKEVRSILEEYRPHLEALVNGDFCVKVREGTGASLWEQLNPNEFSADEFFNQLLCKHKLIRSYLESQPFPEELKVVSSESMAELRWILDHAEKLYNAINREFRNFRANH</sequence>
<comment type="caution">
    <text evidence="1">The sequence shown here is derived from an EMBL/GenBank/DDBJ whole genome shotgun (WGS) entry which is preliminary data.</text>
</comment>
<organism evidence="1 2">
    <name type="scientific">Tropilaelaps mercedesae</name>
    <dbReference type="NCBI Taxonomy" id="418985"/>
    <lineage>
        <taxon>Eukaryota</taxon>
        <taxon>Metazoa</taxon>
        <taxon>Ecdysozoa</taxon>
        <taxon>Arthropoda</taxon>
        <taxon>Chelicerata</taxon>
        <taxon>Arachnida</taxon>
        <taxon>Acari</taxon>
        <taxon>Parasitiformes</taxon>
        <taxon>Mesostigmata</taxon>
        <taxon>Gamasina</taxon>
        <taxon>Dermanyssoidea</taxon>
        <taxon>Laelapidae</taxon>
        <taxon>Tropilaelaps</taxon>
    </lineage>
</organism>
<name>A0A1V9XJ55_9ACAR</name>
<protein>
    <submittedName>
        <fullName evidence="1">Uncharacterized protein</fullName>
    </submittedName>
</protein>
<dbReference type="AlphaFoldDB" id="A0A1V9XJ55"/>
<dbReference type="InParanoid" id="A0A1V9XJ55"/>
<dbReference type="EMBL" id="MNPL01009885">
    <property type="protein sequence ID" value="OQR73471.1"/>
    <property type="molecule type" value="Genomic_DNA"/>
</dbReference>
<dbReference type="Proteomes" id="UP000192247">
    <property type="component" value="Unassembled WGS sequence"/>
</dbReference>
<evidence type="ECO:0000313" key="1">
    <source>
        <dbReference type="EMBL" id="OQR73471.1"/>
    </source>
</evidence>
<gene>
    <name evidence="1" type="ORF">BIW11_09708</name>
</gene>